<comment type="caution">
    <text evidence="2">The sequence shown here is derived from an EMBL/GenBank/DDBJ whole genome shotgun (WGS) entry which is preliminary data.</text>
</comment>
<feature type="region of interest" description="Disordered" evidence="1">
    <location>
        <begin position="150"/>
        <end position="180"/>
    </location>
</feature>
<proteinExistence type="predicted"/>
<reference evidence="2 3" key="1">
    <citation type="submission" date="2020-05" db="EMBL/GenBank/DDBJ databases">
        <title>Identification and distribution of gene clusters putatively required for synthesis of sphingolipid metabolism inhibitors in phylogenetically diverse species of the filamentous fungus Fusarium.</title>
        <authorList>
            <person name="Kim H.-S."/>
            <person name="Busman M."/>
            <person name="Brown D.W."/>
            <person name="Divon H."/>
            <person name="Uhlig S."/>
            <person name="Proctor R.H."/>
        </authorList>
    </citation>
    <scope>NUCLEOTIDE SEQUENCE [LARGE SCALE GENOMIC DNA]</scope>
    <source>
        <strain evidence="2 3">NRRL 26131</strain>
    </source>
</reference>
<dbReference type="EMBL" id="JAAQPF010000428">
    <property type="protein sequence ID" value="KAF5702950.1"/>
    <property type="molecule type" value="Genomic_DNA"/>
</dbReference>
<protein>
    <submittedName>
        <fullName evidence="2">Uncharacterized protein</fullName>
    </submittedName>
</protein>
<evidence type="ECO:0000256" key="1">
    <source>
        <dbReference type="SAM" id="MobiDB-lite"/>
    </source>
</evidence>
<feature type="region of interest" description="Disordered" evidence="1">
    <location>
        <begin position="55"/>
        <end position="74"/>
    </location>
</feature>
<evidence type="ECO:0000313" key="2">
    <source>
        <dbReference type="EMBL" id="KAF5702950.1"/>
    </source>
</evidence>
<feature type="compositionally biased region" description="Polar residues" evidence="1">
    <location>
        <begin position="161"/>
        <end position="178"/>
    </location>
</feature>
<keyword evidence="3" id="KW-1185">Reference proteome</keyword>
<sequence>MGRRALTAEEKAERQWQRQEALHAKHTLELVREHALDPHLRVIVDRVLPTSSASQATTATIDRPYANEDDSPVDPLARERHAASAPFKPSSLPGQSTVRQNRDSHSSPLIAKLSALDIGGDASTLSDASTHGPIDLSPVQAFIPALSPIRQNDEDDHSHYNDQNSPLHGGTDVSSSEDYSAAQPITRVYQHDPPVSELASPSSHTPNVRAWFASSSAPSSLDPRDPVLDGFLRSIYQQETADGADFLRAQGGVYDKVFRSFFARECECTRSCEVVEPGHAHTLQERTEYIQRSLPPLQSVFDGLGTQTHNHHGSFSSWESFLSDQTSEPLSFRKTQASLTQKSVTISRQWDVDSIWFGAKTLSAIRPPNQFRLSFFPSGTYPAYFHRSFSTGNVRFNVIVFFPNGSRSSAPASMNSLSLDRFRDLYDDIVIPAAYETLPDHAQQEIPSSYDLIYAKSRAYQEKPGAGRWAADDESRTFRLAYSVPAEFLSRFWASVVQKANLHRIQTRRGETVAYYQNPRLLFQAHDLKNLFARPNLQESLVLFRDNILAGLDPEQLDLQSCWLDVGMRDHKSACCRHLHGRLSAIAPEAPVDAKYYRSSLLRDAGIYYAKAKSTKSCNPGHPAFKSPGIIRAKAYNCKKELFGVMFNDYKLFSSGSLPLFAFDEEMFKDLASMDQNRQRAFTPQLSRSHIKRAWEANKRHLRAISSARRYPNFGIRKEVTFRLDVILSMLADGAFQPDQTTHTGPMIQEIVLDPTFNTQHYPFWIVPTRVINDFISTQAARFILPLDDIFREATRKTAECYSSSSSLNPVRQILAFYTAQLFCRLLIYALSDEDEEQHFDNWIWKSVWSVRPRGRERSVSERRGLGLGSLIDSTGMLWIPQSHIDWQHGHLSLEVLIHLYMARSPLQARLAHQPNVQALTATHVVVERLFQEWLRDAQLSHDTNCPEKANEYANKAIVLAVEETARAYYQHFLAKLASYWDRVRDQVGRQSLPALSCLQRARDESAADTASILSAQTIRTIYCEAWVEYSRATSASGHLLEQVAECNMPDELPCWMATRQRLPPKDSWSDFVHGALFYHPNAQPKWSQLHFLQLYRSFRELWGDVSVWAGQFDKHFGIRIGHYIRVMFNTDRSKEVGTSHGEGTWYHGKPPFFQIQLWAPYFSPPQRQKGIPLSSVYHCLRYPDGLSPSITSSVPTARDFQALDELIREHWIEIVDDVDVLCSASHSYIRRHCRSATSLFYSIQDGLACFPVGISSLVVDFVDARIDDWTSNASGVGTSRPSFSYPAVYPSSDSARFKVAICSLDEARSKDCALEGMAVWKYSYGDGNFSNSCWATTTCSMDRQGLFAMVSEGDSSIL</sequence>
<evidence type="ECO:0000313" key="3">
    <source>
        <dbReference type="Proteomes" id="UP000532311"/>
    </source>
</evidence>
<feature type="region of interest" description="Disordered" evidence="1">
    <location>
        <begin position="80"/>
        <end position="106"/>
    </location>
</feature>
<accession>A0A8H5XZ46</accession>
<dbReference type="Proteomes" id="UP000532311">
    <property type="component" value="Unassembled WGS sequence"/>
</dbReference>
<organism evidence="2 3">
    <name type="scientific">Fusarium globosum</name>
    <dbReference type="NCBI Taxonomy" id="78864"/>
    <lineage>
        <taxon>Eukaryota</taxon>
        <taxon>Fungi</taxon>
        <taxon>Dikarya</taxon>
        <taxon>Ascomycota</taxon>
        <taxon>Pezizomycotina</taxon>
        <taxon>Sordariomycetes</taxon>
        <taxon>Hypocreomycetidae</taxon>
        <taxon>Hypocreales</taxon>
        <taxon>Nectriaceae</taxon>
        <taxon>Fusarium</taxon>
        <taxon>Fusarium fujikuroi species complex</taxon>
    </lineage>
</organism>
<gene>
    <name evidence="2" type="ORF">FGLOB1_9323</name>
</gene>
<name>A0A8H5XZ46_9HYPO</name>